<gene>
    <name evidence="5" type="ORF">AQUCO_03400342v1</name>
</gene>
<evidence type="ECO:0000256" key="3">
    <source>
        <dbReference type="SAM" id="MobiDB-lite"/>
    </source>
</evidence>
<dbReference type="Proteomes" id="UP000230069">
    <property type="component" value="Unassembled WGS sequence"/>
</dbReference>
<dbReference type="AlphaFoldDB" id="A0A2G5CYM1"/>
<dbReference type="EMBL" id="KZ305051">
    <property type="protein sequence ID" value="PIA36381.1"/>
    <property type="molecule type" value="Genomic_DNA"/>
</dbReference>
<feature type="compositionally biased region" description="Basic residues" evidence="3">
    <location>
        <begin position="216"/>
        <end position="232"/>
    </location>
</feature>
<feature type="non-terminal residue" evidence="5">
    <location>
        <position position="1"/>
    </location>
</feature>
<protein>
    <recommendedName>
        <fullName evidence="4">RRM domain-containing protein</fullName>
    </recommendedName>
</protein>
<proteinExistence type="predicted"/>
<dbReference type="Pfam" id="PF00076">
    <property type="entry name" value="RRM_1"/>
    <property type="match status" value="1"/>
</dbReference>
<dbReference type="InterPro" id="IPR012677">
    <property type="entry name" value="Nucleotide-bd_a/b_plait_sf"/>
</dbReference>
<reference evidence="5 6" key="1">
    <citation type="submission" date="2017-09" db="EMBL/GenBank/DDBJ databases">
        <title>WGS assembly of Aquilegia coerulea Goldsmith.</title>
        <authorList>
            <person name="Hodges S."/>
            <person name="Kramer E."/>
            <person name="Nordborg M."/>
            <person name="Tomkins J."/>
            <person name="Borevitz J."/>
            <person name="Derieg N."/>
            <person name="Yan J."/>
            <person name="Mihaltcheva S."/>
            <person name="Hayes R.D."/>
            <person name="Rokhsar D."/>
        </authorList>
    </citation>
    <scope>NUCLEOTIDE SEQUENCE [LARGE SCALE GENOMIC DNA]</scope>
    <source>
        <strain evidence="6">cv. Goldsmith</strain>
    </source>
</reference>
<dbReference type="PANTHER" id="PTHR47640:SF11">
    <property type="entry name" value="RNA-BINDING PROTEIN 42"/>
    <property type="match status" value="1"/>
</dbReference>
<keyword evidence="6" id="KW-1185">Reference proteome</keyword>
<dbReference type="SMART" id="SM00360">
    <property type="entry name" value="RRM"/>
    <property type="match status" value="1"/>
</dbReference>
<keyword evidence="1 2" id="KW-0694">RNA-binding</keyword>
<evidence type="ECO:0000256" key="2">
    <source>
        <dbReference type="PROSITE-ProRule" id="PRU00176"/>
    </source>
</evidence>
<feature type="domain" description="RRM" evidence="4">
    <location>
        <begin position="124"/>
        <end position="202"/>
    </location>
</feature>
<dbReference type="InterPro" id="IPR050825">
    <property type="entry name" value="RBM42_RBP45_47-like"/>
</dbReference>
<dbReference type="OrthoDB" id="1749473at2759"/>
<organism evidence="5 6">
    <name type="scientific">Aquilegia coerulea</name>
    <name type="common">Rocky mountain columbine</name>
    <dbReference type="NCBI Taxonomy" id="218851"/>
    <lineage>
        <taxon>Eukaryota</taxon>
        <taxon>Viridiplantae</taxon>
        <taxon>Streptophyta</taxon>
        <taxon>Embryophyta</taxon>
        <taxon>Tracheophyta</taxon>
        <taxon>Spermatophyta</taxon>
        <taxon>Magnoliopsida</taxon>
        <taxon>Ranunculales</taxon>
        <taxon>Ranunculaceae</taxon>
        <taxon>Thalictroideae</taxon>
        <taxon>Aquilegia</taxon>
    </lineage>
</organism>
<dbReference type="PANTHER" id="PTHR47640">
    <property type="entry name" value="TRNA SELENOCYSTEINE 1-ASSOCIATED PROTEIN 1-RELATED-RELATED"/>
    <property type="match status" value="1"/>
</dbReference>
<dbReference type="InterPro" id="IPR035979">
    <property type="entry name" value="RBD_domain_sf"/>
</dbReference>
<dbReference type="Gene3D" id="3.30.70.330">
    <property type="match status" value="1"/>
</dbReference>
<feature type="region of interest" description="Disordered" evidence="3">
    <location>
        <begin position="1"/>
        <end position="26"/>
    </location>
</feature>
<evidence type="ECO:0000259" key="4">
    <source>
        <dbReference type="PROSITE" id="PS50102"/>
    </source>
</evidence>
<dbReference type="InParanoid" id="A0A2G5CYM1"/>
<feature type="compositionally biased region" description="Low complexity" evidence="3">
    <location>
        <begin position="1"/>
        <end position="19"/>
    </location>
</feature>
<name>A0A2G5CYM1_AQUCA</name>
<dbReference type="InterPro" id="IPR000504">
    <property type="entry name" value="RRM_dom"/>
</dbReference>
<evidence type="ECO:0000313" key="6">
    <source>
        <dbReference type="Proteomes" id="UP000230069"/>
    </source>
</evidence>
<dbReference type="STRING" id="218851.A0A2G5CYM1"/>
<evidence type="ECO:0000256" key="1">
    <source>
        <dbReference type="ARBA" id="ARBA00022884"/>
    </source>
</evidence>
<evidence type="ECO:0000313" key="5">
    <source>
        <dbReference type="EMBL" id="PIA36381.1"/>
    </source>
</evidence>
<dbReference type="GO" id="GO:0003729">
    <property type="term" value="F:mRNA binding"/>
    <property type="evidence" value="ECO:0007669"/>
    <property type="project" value="InterPro"/>
</dbReference>
<dbReference type="SUPFAM" id="SSF54928">
    <property type="entry name" value="RNA-binding domain, RBD"/>
    <property type="match status" value="1"/>
</dbReference>
<feature type="compositionally biased region" description="Basic and acidic residues" evidence="3">
    <location>
        <begin position="204"/>
        <end position="215"/>
    </location>
</feature>
<feature type="region of interest" description="Disordered" evidence="3">
    <location>
        <begin position="204"/>
        <end position="232"/>
    </location>
</feature>
<dbReference type="PROSITE" id="PS50102">
    <property type="entry name" value="RRM"/>
    <property type="match status" value="1"/>
</dbReference>
<accession>A0A2G5CYM1</accession>
<sequence>KTNTTTITTQTTSNESNNNPKPVQHQQQYSFDQVPPLAPVPSFPAFYPTPMHMAGQYSVSQFQQAQFLFEKDKQTITSEAIKTVQAALASNEGEKKTEKKVVYRKAAGQAWADPTLAEWPQDDYRLFCGNLGSLATDTGLSDYFSTFPSFNMARVVRDKRTGKTKGYGFVSFSNASDCAAALKVVNGKPVCGRPVTLRKSTWKERIDHEASDRQKIHSRKKQGQPKKGVLHK</sequence>